<dbReference type="STRING" id="929713.NIASO_13975"/>
<dbReference type="EMBL" id="CP007035">
    <property type="protein sequence ID" value="AHF17774.1"/>
    <property type="molecule type" value="Genomic_DNA"/>
</dbReference>
<dbReference type="HOGENOM" id="CLU_2753762_0_0_10"/>
<organism evidence="2 3">
    <name type="scientific">Niabella soli DSM 19437</name>
    <dbReference type="NCBI Taxonomy" id="929713"/>
    <lineage>
        <taxon>Bacteria</taxon>
        <taxon>Pseudomonadati</taxon>
        <taxon>Bacteroidota</taxon>
        <taxon>Chitinophagia</taxon>
        <taxon>Chitinophagales</taxon>
        <taxon>Chitinophagaceae</taxon>
        <taxon>Niabella</taxon>
    </lineage>
</organism>
<dbReference type="Proteomes" id="UP000003586">
    <property type="component" value="Chromosome"/>
</dbReference>
<proteinExistence type="predicted"/>
<dbReference type="AlphaFoldDB" id="W0F8J1"/>
<name>W0F8J1_9BACT</name>
<sequence>MKNPNLQQLPPYFLFLILHFLFQSGIISSGFVPSEQPIGSRLEQQIIWCAVGTLLKNNFEPYSHPIYQNE</sequence>
<feature type="transmembrane region" description="Helical" evidence="1">
    <location>
        <begin position="12"/>
        <end position="32"/>
    </location>
</feature>
<reference evidence="2 3" key="1">
    <citation type="submission" date="2013-12" db="EMBL/GenBank/DDBJ databases">
        <authorList>
            <consortium name="DOE Joint Genome Institute"/>
            <person name="Eisen J."/>
            <person name="Huntemann M."/>
            <person name="Han J."/>
            <person name="Chen A."/>
            <person name="Kyrpides N."/>
            <person name="Mavromatis K."/>
            <person name="Markowitz V."/>
            <person name="Palaniappan K."/>
            <person name="Ivanova N."/>
            <person name="Schaumberg A."/>
            <person name="Pati A."/>
            <person name="Liolios K."/>
            <person name="Nordberg H.P."/>
            <person name="Cantor M.N."/>
            <person name="Hua S.X."/>
            <person name="Woyke T."/>
        </authorList>
    </citation>
    <scope>NUCLEOTIDE SEQUENCE [LARGE SCALE GENOMIC DNA]</scope>
    <source>
        <strain evidence="3">DSM 19437</strain>
    </source>
</reference>
<keyword evidence="1" id="KW-0812">Transmembrane</keyword>
<evidence type="ECO:0000313" key="3">
    <source>
        <dbReference type="Proteomes" id="UP000003586"/>
    </source>
</evidence>
<gene>
    <name evidence="2" type="ORF">NIASO_13975</name>
</gene>
<dbReference type="KEGG" id="nso:NIASO_13975"/>
<accession>W0F8J1</accession>
<evidence type="ECO:0000256" key="1">
    <source>
        <dbReference type="SAM" id="Phobius"/>
    </source>
</evidence>
<evidence type="ECO:0000313" key="2">
    <source>
        <dbReference type="EMBL" id="AHF17774.1"/>
    </source>
</evidence>
<keyword evidence="1" id="KW-1133">Transmembrane helix</keyword>
<protein>
    <submittedName>
        <fullName evidence="2">Uncharacterized protein</fullName>
    </submittedName>
</protein>
<keyword evidence="3" id="KW-1185">Reference proteome</keyword>
<keyword evidence="1" id="KW-0472">Membrane</keyword>